<feature type="domain" description="ABC3 transporter permease C-terminal" evidence="9">
    <location>
        <begin position="245"/>
        <end position="352"/>
    </location>
</feature>
<gene>
    <name evidence="11" type="ORF">JK360_22880</name>
</gene>
<feature type="transmembrane region" description="Helical" evidence="8">
    <location>
        <begin position="325"/>
        <end position="344"/>
    </location>
</feature>
<name>A0ABS1MWP1_9ACTN</name>
<keyword evidence="4 8" id="KW-0812">Transmembrane</keyword>
<keyword evidence="12" id="KW-1185">Reference proteome</keyword>
<feature type="transmembrane region" description="Helical" evidence="8">
    <location>
        <begin position="290"/>
        <end position="319"/>
    </location>
</feature>
<dbReference type="InterPro" id="IPR025857">
    <property type="entry name" value="MacB_PCD"/>
</dbReference>
<dbReference type="Pfam" id="PF12704">
    <property type="entry name" value="MacB_PCD"/>
    <property type="match status" value="1"/>
</dbReference>
<evidence type="ECO:0000256" key="8">
    <source>
        <dbReference type="SAM" id="Phobius"/>
    </source>
</evidence>
<evidence type="ECO:0000256" key="2">
    <source>
        <dbReference type="ARBA" id="ARBA00022448"/>
    </source>
</evidence>
<evidence type="ECO:0000256" key="4">
    <source>
        <dbReference type="ARBA" id="ARBA00022692"/>
    </source>
</evidence>
<feature type="transmembrane region" description="Helical" evidence="8">
    <location>
        <begin position="15"/>
        <end position="35"/>
    </location>
</feature>
<reference evidence="11 12" key="1">
    <citation type="submission" date="2021-01" db="EMBL/GenBank/DDBJ databases">
        <title>WGS of actinomycetes isolated from Thailand.</title>
        <authorList>
            <person name="Thawai C."/>
        </authorList>
    </citation>
    <scope>NUCLEOTIDE SEQUENCE [LARGE SCALE GENOMIC DNA]</scope>
    <source>
        <strain evidence="11 12">CH9-7</strain>
    </source>
</reference>
<evidence type="ECO:0000313" key="11">
    <source>
        <dbReference type="EMBL" id="MBL1092202.1"/>
    </source>
</evidence>
<dbReference type="PANTHER" id="PTHR43738">
    <property type="entry name" value="ABC TRANSPORTER, MEMBRANE PROTEIN"/>
    <property type="match status" value="1"/>
</dbReference>
<feature type="transmembrane region" description="Helical" evidence="8">
    <location>
        <begin position="241"/>
        <end position="263"/>
    </location>
</feature>
<evidence type="ECO:0000256" key="1">
    <source>
        <dbReference type="ARBA" id="ARBA00004651"/>
    </source>
</evidence>
<dbReference type="InterPro" id="IPR051125">
    <property type="entry name" value="ABC-4/HrtB_transporter"/>
</dbReference>
<comment type="subcellular location">
    <subcellularLocation>
        <location evidence="1">Cell membrane</location>
        <topology evidence="1">Multi-pass membrane protein</topology>
    </subcellularLocation>
</comment>
<feature type="domain" description="MacB-like periplasmic core" evidence="10">
    <location>
        <begin position="22"/>
        <end position="189"/>
    </location>
</feature>
<dbReference type="PANTHER" id="PTHR43738:SF1">
    <property type="entry name" value="HEMIN TRANSPORT SYSTEM PERMEASE PROTEIN HRTB-RELATED"/>
    <property type="match status" value="1"/>
</dbReference>
<comment type="caution">
    <text evidence="11">The sequence shown here is derived from an EMBL/GenBank/DDBJ whole genome shotgun (WGS) entry which is preliminary data.</text>
</comment>
<organism evidence="11 12">
    <name type="scientific">Streptomyces siderophoricus</name>
    <dbReference type="NCBI Taxonomy" id="2802281"/>
    <lineage>
        <taxon>Bacteria</taxon>
        <taxon>Bacillati</taxon>
        <taxon>Actinomycetota</taxon>
        <taxon>Actinomycetes</taxon>
        <taxon>Kitasatosporales</taxon>
        <taxon>Streptomycetaceae</taxon>
        <taxon>Streptomyces</taxon>
    </lineage>
</organism>
<evidence type="ECO:0000256" key="5">
    <source>
        <dbReference type="ARBA" id="ARBA00022989"/>
    </source>
</evidence>
<evidence type="ECO:0000256" key="6">
    <source>
        <dbReference type="ARBA" id="ARBA00023136"/>
    </source>
</evidence>
<keyword evidence="6 8" id="KW-0472">Membrane</keyword>
<sequence length="360" mass="36242">MFVAWRDLRFAKGRFALMGTVVVLITVLVGLLSGLTAGLGRENTSAITGLPADHLVFSAPLEGRTVAFTDSRLTERTVSKWARVPGVRRAEPLGIATTKAEAGDRAAAVSAFGVLPGSPLSPAQGRAGDGKVVLSEKAAASLGVRSGGSVSLGGRTFRVAAVAGAAMYSHTPVVWTSLADWRSLTGGTGGGSPGATVLALSTTGTQSLADADGRLGTKTVPLDDALQAIGSYTAENGSLQLMRGFLFAISALVIGAFFTVWTIQRSGDVAVLKALGASTRYLLRDALGQAVVLLVIGTGLGTAVAAGIGAGIAGAVPFVLDPPTVLAPALIMIALGAAGAALSIRRITSVDPLTALGSAR</sequence>
<comment type="similarity">
    <text evidence="7">Belongs to the ABC-4 integral membrane protein family.</text>
</comment>
<proteinExistence type="inferred from homology"/>
<evidence type="ECO:0000256" key="7">
    <source>
        <dbReference type="ARBA" id="ARBA00038076"/>
    </source>
</evidence>
<dbReference type="Proteomes" id="UP000629371">
    <property type="component" value="Unassembled WGS sequence"/>
</dbReference>
<dbReference type="EMBL" id="JAERRI010000012">
    <property type="protein sequence ID" value="MBL1092202.1"/>
    <property type="molecule type" value="Genomic_DNA"/>
</dbReference>
<accession>A0ABS1MWP1</accession>
<evidence type="ECO:0000259" key="9">
    <source>
        <dbReference type="Pfam" id="PF02687"/>
    </source>
</evidence>
<evidence type="ECO:0000313" key="12">
    <source>
        <dbReference type="Proteomes" id="UP000629371"/>
    </source>
</evidence>
<keyword evidence="2" id="KW-0813">Transport</keyword>
<keyword evidence="5 8" id="KW-1133">Transmembrane helix</keyword>
<evidence type="ECO:0000256" key="3">
    <source>
        <dbReference type="ARBA" id="ARBA00022475"/>
    </source>
</evidence>
<dbReference type="RefSeq" id="WP_201807580.1">
    <property type="nucleotide sequence ID" value="NZ_JAERRI010000012.1"/>
</dbReference>
<dbReference type="InterPro" id="IPR003838">
    <property type="entry name" value="ABC3_permease_C"/>
</dbReference>
<dbReference type="Pfam" id="PF02687">
    <property type="entry name" value="FtsX"/>
    <property type="match status" value="1"/>
</dbReference>
<keyword evidence="3" id="KW-1003">Cell membrane</keyword>
<evidence type="ECO:0000259" key="10">
    <source>
        <dbReference type="Pfam" id="PF12704"/>
    </source>
</evidence>
<protein>
    <submittedName>
        <fullName evidence="11">ABC transporter permease</fullName>
    </submittedName>
</protein>